<feature type="region of interest" description="Disordered" evidence="6">
    <location>
        <begin position="342"/>
        <end position="381"/>
    </location>
</feature>
<feature type="transmembrane region" description="Helical" evidence="7">
    <location>
        <begin position="283"/>
        <end position="304"/>
    </location>
</feature>
<evidence type="ECO:0000256" key="1">
    <source>
        <dbReference type="ARBA" id="ARBA00004123"/>
    </source>
</evidence>
<keyword evidence="3 4" id="KW-0371">Homeobox</keyword>
<protein>
    <recommendedName>
        <fullName evidence="8">Homeobox domain-containing protein</fullName>
    </recommendedName>
</protein>
<evidence type="ECO:0000313" key="10">
    <source>
        <dbReference type="Proteomes" id="UP001153076"/>
    </source>
</evidence>
<name>A0A9Q1QMN6_9CARY</name>
<dbReference type="InterPro" id="IPR001356">
    <property type="entry name" value="HD"/>
</dbReference>
<dbReference type="SMART" id="SM00389">
    <property type="entry name" value="HOX"/>
    <property type="match status" value="1"/>
</dbReference>
<evidence type="ECO:0000256" key="4">
    <source>
        <dbReference type="RuleBase" id="RU000682"/>
    </source>
</evidence>
<dbReference type="GO" id="GO:0005634">
    <property type="term" value="C:nucleus"/>
    <property type="evidence" value="ECO:0007669"/>
    <property type="project" value="UniProtKB-SubCell"/>
</dbReference>
<keyword evidence="7" id="KW-0812">Transmembrane</keyword>
<feature type="coiled-coil region" evidence="5">
    <location>
        <begin position="613"/>
        <end position="655"/>
    </location>
</feature>
<comment type="subcellular location">
    <subcellularLocation>
        <location evidence="1 3 4">Nucleus</location>
    </subcellularLocation>
</comment>
<dbReference type="CDD" id="cd00086">
    <property type="entry name" value="homeodomain"/>
    <property type="match status" value="1"/>
</dbReference>
<dbReference type="GO" id="GO:0045814">
    <property type="term" value="P:negative regulation of gene expression, epigenetic"/>
    <property type="evidence" value="ECO:0007669"/>
    <property type="project" value="TreeGrafter"/>
</dbReference>
<keyword evidence="5" id="KW-0175">Coiled coil</keyword>
<dbReference type="GO" id="GO:0003682">
    <property type="term" value="F:chromatin binding"/>
    <property type="evidence" value="ECO:0007669"/>
    <property type="project" value="TreeGrafter"/>
</dbReference>
<keyword evidence="3 4" id="KW-0238">DNA-binding</keyword>
<dbReference type="GO" id="GO:0003677">
    <property type="term" value="F:DNA binding"/>
    <property type="evidence" value="ECO:0007669"/>
    <property type="project" value="UniProtKB-UniRule"/>
</dbReference>
<keyword evidence="2 3" id="KW-0539">Nucleus</keyword>
<feature type="region of interest" description="Disordered" evidence="6">
    <location>
        <begin position="456"/>
        <end position="482"/>
    </location>
</feature>
<evidence type="ECO:0000256" key="7">
    <source>
        <dbReference type="SAM" id="Phobius"/>
    </source>
</evidence>
<feature type="region of interest" description="Disordered" evidence="6">
    <location>
        <begin position="57"/>
        <end position="94"/>
    </location>
</feature>
<proteinExistence type="predicted"/>
<dbReference type="InterPro" id="IPR009057">
    <property type="entry name" value="Homeodomain-like_sf"/>
</dbReference>
<keyword evidence="7" id="KW-1133">Transmembrane helix</keyword>
<feature type="region of interest" description="Disordered" evidence="6">
    <location>
        <begin position="572"/>
        <end position="598"/>
    </location>
</feature>
<dbReference type="Pfam" id="PF00046">
    <property type="entry name" value="Homeodomain"/>
    <property type="match status" value="1"/>
</dbReference>
<accession>A0A9Q1QMN6</accession>
<comment type="caution">
    <text evidence="9">The sequence shown here is derived from an EMBL/GenBank/DDBJ whole genome shotgun (WGS) entry which is preliminary data.</text>
</comment>
<dbReference type="EMBL" id="JAKOGI010000072">
    <property type="protein sequence ID" value="KAJ8445710.1"/>
    <property type="molecule type" value="Genomic_DNA"/>
</dbReference>
<evidence type="ECO:0000256" key="6">
    <source>
        <dbReference type="SAM" id="MobiDB-lite"/>
    </source>
</evidence>
<dbReference type="PANTHER" id="PTHR12628">
    <property type="entry name" value="POLYCOMB-LIKE TRANSCRIPTION FACTOR"/>
    <property type="match status" value="1"/>
</dbReference>
<dbReference type="Gene3D" id="1.10.10.60">
    <property type="entry name" value="Homeodomain-like"/>
    <property type="match status" value="1"/>
</dbReference>
<evidence type="ECO:0000259" key="8">
    <source>
        <dbReference type="PROSITE" id="PS50071"/>
    </source>
</evidence>
<dbReference type="SUPFAM" id="SSF46689">
    <property type="entry name" value="Homeodomain-like"/>
    <property type="match status" value="1"/>
</dbReference>
<feature type="domain" description="Homeobox" evidence="8">
    <location>
        <begin position="511"/>
        <end position="571"/>
    </location>
</feature>
<keyword evidence="10" id="KW-1185">Reference proteome</keyword>
<keyword evidence="7" id="KW-0472">Membrane</keyword>
<dbReference type="OrthoDB" id="1903104at2759"/>
<organism evidence="9 10">
    <name type="scientific">Carnegiea gigantea</name>
    <dbReference type="NCBI Taxonomy" id="171969"/>
    <lineage>
        <taxon>Eukaryota</taxon>
        <taxon>Viridiplantae</taxon>
        <taxon>Streptophyta</taxon>
        <taxon>Embryophyta</taxon>
        <taxon>Tracheophyta</taxon>
        <taxon>Spermatophyta</taxon>
        <taxon>Magnoliopsida</taxon>
        <taxon>eudicotyledons</taxon>
        <taxon>Gunneridae</taxon>
        <taxon>Pentapetalae</taxon>
        <taxon>Caryophyllales</taxon>
        <taxon>Cactineae</taxon>
        <taxon>Cactaceae</taxon>
        <taxon>Cactoideae</taxon>
        <taxon>Echinocereeae</taxon>
        <taxon>Carnegiea</taxon>
    </lineage>
</organism>
<feature type="DNA-binding region" description="Homeobox" evidence="3">
    <location>
        <begin position="513"/>
        <end position="572"/>
    </location>
</feature>
<dbReference type="PROSITE" id="PS50071">
    <property type="entry name" value="HOMEOBOX_2"/>
    <property type="match status" value="1"/>
</dbReference>
<sequence length="688" mass="78958">MKTLVQRRNSLLQKLNNKRKLDLCSLVITSGTKLLKQTASYHPHRKGESTGKKLFQKKESNKGQLRDSSKKQKHEVFHGGQSLCSTSKDKGKSEVLQTQKLTRRRRHKKKRTPLVLDETSQLQRRARYLLIKLKLEQNLIDAYSREGWKGQSREKIRPERELQRAKKQILKSKLGLRDIIQQLDLLGSVGQIDRSLMAPDGSVHHEHVNMCFIPFCLLCFVVNLEDLTRVLLLYEHNSVGGKDLSFSMLLGIQGAVFGDSPFEPMSIYSAKSANLRKFQRTMISFYVMAPAIVLSIRNAMILHWQLKIMEILEIINAHLGTLFSADSTWQDIFREEALFSENGTSDFNPEEEWPDDESDDNDYNPDADGSDCTGRSSTEYRDYNEESSSSSLCCSLESEVFSESGFSAERNKMSCNLFQLHLNCAMDPNDHEIINGPRQRAAVDYKQLYDEMFGKETTTGESFSEDEDWGPPRKRRRAKESDAATTLMTLCEREVKQSSFVEVEKNHLPNSKARKQLSRIPSDAVEKLRESFAENELPSRATKKKISELVGLEYEKVDKWFKNARYMAIKTRKAKRDSHSSAFDKSDSEADKSSEANVELNDDVSLKKHLLRLKAKMRQKRQVRLDNEQLQAQSSEMQIEQLLRLEAKLQKLKQILSTIQEPKADESNEPPSSKYVVYVPVAELKEKI</sequence>
<evidence type="ECO:0000256" key="2">
    <source>
        <dbReference type="ARBA" id="ARBA00023242"/>
    </source>
</evidence>
<evidence type="ECO:0000256" key="5">
    <source>
        <dbReference type="SAM" id="Coils"/>
    </source>
</evidence>
<dbReference type="Proteomes" id="UP001153076">
    <property type="component" value="Unassembled WGS sequence"/>
</dbReference>
<reference evidence="9" key="1">
    <citation type="submission" date="2022-04" db="EMBL/GenBank/DDBJ databases">
        <title>Carnegiea gigantea Genome sequencing and assembly v2.</title>
        <authorList>
            <person name="Copetti D."/>
            <person name="Sanderson M.J."/>
            <person name="Burquez A."/>
            <person name="Wojciechowski M.F."/>
        </authorList>
    </citation>
    <scope>NUCLEOTIDE SEQUENCE</scope>
    <source>
        <strain evidence="9">SGP5-SGP5p</strain>
        <tissue evidence="9">Aerial part</tissue>
    </source>
</reference>
<feature type="compositionally biased region" description="Basic and acidic residues" evidence="6">
    <location>
        <begin position="577"/>
        <end position="594"/>
    </location>
</feature>
<gene>
    <name evidence="9" type="ORF">Cgig2_026037</name>
</gene>
<feature type="compositionally biased region" description="Basic and acidic residues" evidence="6">
    <location>
        <begin position="57"/>
        <end position="77"/>
    </location>
</feature>
<feature type="compositionally biased region" description="Acidic residues" evidence="6">
    <location>
        <begin position="348"/>
        <end position="369"/>
    </location>
</feature>
<evidence type="ECO:0000256" key="3">
    <source>
        <dbReference type="PROSITE-ProRule" id="PRU00108"/>
    </source>
</evidence>
<dbReference type="AlphaFoldDB" id="A0A9Q1QMN6"/>
<evidence type="ECO:0000313" key="9">
    <source>
        <dbReference type="EMBL" id="KAJ8445710.1"/>
    </source>
</evidence>
<dbReference type="PANTHER" id="PTHR12628:SF10">
    <property type="entry name" value="HOMEOBOX DOMAIN-CONTAINING PROTEIN"/>
    <property type="match status" value="1"/>
</dbReference>